<feature type="transmembrane region" description="Helical" evidence="6">
    <location>
        <begin position="302"/>
        <end position="323"/>
    </location>
</feature>
<dbReference type="InterPro" id="IPR052983">
    <property type="entry name" value="MFS_Riboflavin_Transporter"/>
</dbReference>
<dbReference type="Gene3D" id="1.20.1250.20">
    <property type="entry name" value="MFS general substrate transporter like domains"/>
    <property type="match status" value="2"/>
</dbReference>
<proteinExistence type="predicted"/>
<keyword evidence="3 6" id="KW-0812">Transmembrane</keyword>
<name>A0AAQ4E399_AMBAM</name>
<dbReference type="Pfam" id="PF07690">
    <property type="entry name" value="MFS_1"/>
    <property type="match status" value="1"/>
</dbReference>
<dbReference type="InterPro" id="IPR036259">
    <property type="entry name" value="MFS_trans_sf"/>
</dbReference>
<dbReference type="Proteomes" id="UP001321473">
    <property type="component" value="Unassembled WGS sequence"/>
</dbReference>
<feature type="transmembrane region" description="Helical" evidence="6">
    <location>
        <begin position="147"/>
        <end position="165"/>
    </location>
</feature>
<evidence type="ECO:0000256" key="3">
    <source>
        <dbReference type="ARBA" id="ARBA00022692"/>
    </source>
</evidence>
<evidence type="ECO:0000313" key="7">
    <source>
        <dbReference type="EMBL" id="KAK8769180.1"/>
    </source>
</evidence>
<dbReference type="PANTHER" id="PTHR43385:SF1">
    <property type="entry name" value="RIBOFLAVIN TRANSPORTER RIBJ"/>
    <property type="match status" value="1"/>
</dbReference>
<dbReference type="GO" id="GO:0016020">
    <property type="term" value="C:membrane"/>
    <property type="evidence" value="ECO:0007669"/>
    <property type="project" value="UniProtKB-SubCell"/>
</dbReference>
<keyword evidence="5 6" id="KW-0472">Membrane</keyword>
<evidence type="ECO:0000313" key="8">
    <source>
        <dbReference type="Proteomes" id="UP001321473"/>
    </source>
</evidence>
<feature type="transmembrane region" description="Helical" evidence="6">
    <location>
        <begin position="424"/>
        <end position="446"/>
    </location>
</feature>
<feature type="transmembrane region" description="Helical" evidence="6">
    <location>
        <begin position="177"/>
        <end position="195"/>
    </location>
</feature>
<evidence type="ECO:0000256" key="2">
    <source>
        <dbReference type="ARBA" id="ARBA00022448"/>
    </source>
</evidence>
<comment type="subcellular location">
    <subcellularLocation>
        <location evidence="1">Membrane</location>
        <topology evidence="1">Multi-pass membrane protein</topology>
    </subcellularLocation>
</comment>
<accession>A0AAQ4E399</accession>
<evidence type="ECO:0000256" key="5">
    <source>
        <dbReference type="ARBA" id="ARBA00023136"/>
    </source>
</evidence>
<feature type="transmembrane region" description="Helical" evidence="6">
    <location>
        <begin position="87"/>
        <end position="107"/>
    </location>
</feature>
<feature type="transmembrane region" description="Helical" evidence="6">
    <location>
        <begin position="113"/>
        <end position="135"/>
    </location>
</feature>
<evidence type="ECO:0000256" key="4">
    <source>
        <dbReference type="ARBA" id="ARBA00022989"/>
    </source>
</evidence>
<dbReference type="GO" id="GO:0022857">
    <property type="term" value="F:transmembrane transporter activity"/>
    <property type="evidence" value="ECO:0007669"/>
    <property type="project" value="InterPro"/>
</dbReference>
<evidence type="ECO:0000256" key="1">
    <source>
        <dbReference type="ARBA" id="ARBA00004141"/>
    </source>
</evidence>
<feature type="transmembrane region" description="Helical" evidence="6">
    <location>
        <begin position="458"/>
        <end position="480"/>
    </location>
</feature>
<keyword evidence="4 6" id="KW-1133">Transmembrane helix</keyword>
<organism evidence="7 8">
    <name type="scientific">Amblyomma americanum</name>
    <name type="common">Lone star tick</name>
    <dbReference type="NCBI Taxonomy" id="6943"/>
    <lineage>
        <taxon>Eukaryota</taxon>
        <taxon>Metazoa</taxon>
        <taxon>Ecdysozoa</taxon>
        <taxon>Arthropoda</taxon>
        <taxon>Chelicerata</taxon>
        <taxon>Arachnida</taxon>
        <taxon>Acari</taxon>
        <taxon>Parasitiformes</taxon>
        <taxon>Ixodida</taxon>
        <taxon>Ixodoidea</taxon>
        <taxon>Ixodidae</taxon>
        <taxon>Amblyomminae</taxon>
        <taxon>Amblyomma</taxon>
    </lineage>
</organism>
<keyword evidence="8" id="KW-1185">Reference proteome</keyword>
<dbReference type="PANTHER" id="PTHR43385">
    <property type="entry name" value="RIBOFLAVIN TRANSPORTER RIBJ"/>
    <property type="match status" value="1"/>
</dbReference>
<dbReference type="AlphaFoldDB" id="A0AAQ4E399"/>
<dbReference type="SUPFAM" id="SSF103473">
    <property type="entry name" value="MFS general substrate transporter"/>
    <property type="match status" value="1"/>
</dbReference>
<reference evidence="7 8" key="1">
    <citation type="journal article" date="2023" name="Arcadia Sci">
        <title>De novo assembly of a long-read Amblyomma americanum tick genome.</title>
        <authorList>
            <person name="Chou S."/>
            <person name="Poskanzer K.E."/>
            <person name="Rollins M."/>
            <person name="Thuy-Boun P.S."/>
        </authorList>
    </citation>
    <scope>NUCLEOTIDE SEQUENCE [LARGE SCALE GENOMIC DNA]</scope>
    <source>
        <strain evidence="7">F_SG_1</strain>
        <tissue evidence="7">Salivary glands</tissue>
    </source>
</reference>
<comment type="caution">
    <text evidence="7">The sequence shown here is derived from an EMBL/GenBank/DDBJ whole genome shotgun (WGS) entry which is preliminary data.</text>
</comment>
<evidence type="ECO:0008006" key="9">
    <source>
        <dbReference type="Google" id="ProtNLM"/>
    </source>
</evidence>
<keyword evidence="2" id="KW-0813">Transport</keyword>
<feature type="transmembrane region" description="Helical" evidence="6">
    <location>
        <begin position="20"/>
        <end position="47"/>
    </location>
</feature>
<feature type="transmembrane region" description="Helical" evidence="6">
    <location>
        <begin position="59"/>
        <end position="80"/>
    </location>
</feature>
<dbReference type="EMBL" id="JARKHS020022986">
    <property type="protein sequence ID" value="KAK8769180.1"/>
    <property type="molecule type" value="Genomic_DNA"/>
</dbReference>
<protein>
    <recommendedName>
        <fullName evidence="9">Monocarboxylate transporter</fullName>
    </recommendedName>
</protein>
<gene>
    <name evidence="7" type="ORF">V5799_014354</name>
</gene>
<dbReference type="InterPro" id="IPR011701">
    <property type="entry name" value="MFS"/>
</dbReference>
<feature type="transmembrane region" description="Helical" evidence="6">
    <location>
        <begin position="385"/>
        <end position="403"/>
    </location>
</feature>
<sequence>MQRTALKEDRLFGVDSRWSWVTAGFLSWLFSVALLAPQSLGVLFYGIVHGFGVTREEAAWPLVLSASLGSLAGPIMGYVCHRFSCQATLLVSSITTGVALCACGFAQSIPELIFFYGIVHGLAMTALFVTVNVLVSQHFEKRRTTACSLIFFISGLTMLFAPTMAELFRDTYGIRGTFLLLGGITFNACPAVIVLRSPAWMKNRAHSPATKSLISSSDAQVMSSRDLLTSEELEAPPAAENSETTFRKLKSVQHFKPLFAESGAGSVQADAPLPLSSRFLEWKDRGRRILSRIPAEFWTLRFVVNSLSFAMVMFGMATFILLLADIAKDRGVPPSRAVFLMNAFGAGDLVFRPLSGLVIDTRVLSLEAVMFLGFLLQAVGFELFVWMRSFSMMLACSILIGVSNGARYSLQAPALVKDFGIESLALLIGGTRFLCGVLLMTRPFLFGYCRDNLGSYDLLLHMVSAANIIFFFAWVVKYFATRRKPQ</sequence>
<evidence type="ECO:0000256" key="6">
    <source>
        <dbReference type="SAM" id="Phobius"/>
    </source>
</evidence>